<reference evidence="6 7" key="1">
    <citation type="journal article" date="2013" name="Arch. Virol.">
        <title>Complete genome sequence of invertebrate iridovirus IIV-25 isolated from a blackfly larva.</title>
        <authorList>
            <person name="Piegu B."/>
            <person name="Guizard S."/>
            <person name="Spears T."/>
            <person name="Cruaud C."/>
            <person name="Couloux A."/>
            <person name="Bideshi D.K."/>
            <person name="Federici B.A."/>
            <person name="Bigot Y."/>
        </authorList>
    </citation>
    <scope>NUCLEOTIDE SEQUENCE [LARGE SCALE GENOMIC DNA]</scope>
</reference>
<dbReference type="SUPFAM" id="SSF57783">
    <property type="entry name" value="Zinc beta-ribbon"/>
    <property type="match status" value="1"/>
</dbReference>
<evidence type="ECO:0000313" key="6">
    <source>
        <dbReference type="EMBL" id="CCV02101.1"/>
    </source>
</evidence>
<dbReference type="Proteomes" id="UP000097612">
    <property type="component" value="Segment"/>
</dbReference>
<evidence type="ECO:0000256" key="2">
    <source>
        <dbReference type="ARBA" id="ARBA00022771"/>
    </source>
</evidence>
<dbReference type="OrthoDB" id="23494at10239"/>
<dbReference type="InterPro" id="IPR001222">
    <property type="entry name" value="Znf_TFIIS"/>
</dbReference>
<keyword evidence="6" id="KW-0648">Protein biosynthesis</keyword>
<keyword evidence="3" id="KW-0862">Zinc</keyword>
<dbReference type="GO" id="GO:0006351">
    <property type="term" value="P:DNA-templated transcription"/>
    <property type="evidence" value="ECO:0007669"/>
    <property type="project" value="InterPro"/>
</dbReference>
<dbReference type="RefSeq" id="YP_009010616.1">
    <property type="nucleotide sequence ID" value="NC_023613.1"/>
</dbReference>
<evidence type="ECO:0000256" key="4">
    <source>
        <dbReference type="PROSITE-ProRule" id="PRU00472"/>
    </source>
</evidence>
<organism evidence="6 7">
    <name type="scientific">Invertebrate iridovirus 25</name>
    <dbReference type="NCBI Taxonomy" id="1301280"/>
    <lineage>
        <taxon>Viruses</taxon>
        <taxon>Varidnaviria</taxon>
        <taxon>Bamfordvirae</taxon>
        <taxon>Nucleocytoviricota</taxon>
        <taxon>Megaviricetes</taxon>
        <taxon>Pimascovirales</taxon>
        <taxon>Pimascovirales incertae sedis</taxon>
        <taxon>Iridoviridae</taxon>
        <taxon>Betairidovirinae</taxon>
        <taxon>Chloriridovirus</taxon>
        <taxon>Chloriridovirus simulium2</taxon>
    </lineage>
</organism>
<dbReference type="GO" id="GO:0008270">
    <property type="term" value="F:zinc ion binding"/>
    <property type="evidence" value="ECO:0007669"/>
    <property type="project" value="UniProtKB-KW"/>
</dbReference>
<keyword evidence="7" id="KW-1185">Reference proteome</keyword>
<gene>
    <name evidence="6" type="primary">083R</name>
    <name evidence="6" type="ORF">IIV25_083R</name>
</gene>
<dbReference type="Gene3D" id="2.20.25.10">
    <property type="match status" value="1"/>
</dbReference>
<dbReference type="GO" id="GO:0003676">
    <property type="term" value="F:nucleic acid binding"/>
    <property type="evidence" value="ECO:0007669"/>
    <property type="project" value="InterPro"/>
</dbReference>
<proteinExistence type="predicted"/>
<dbReference type="EMBL" id="HF920635">
    <property type="protein sequence ID" value="CCV02101.1"/>
    <property type="molecule type" value="Genomic_DNA"/>
</dbReference>
<protein>
    <submittedName>
        <fullName evidence="6">Putative transcription elongation factor TFIIS</fullName>
    </submittedName>
</protein>
<name>W8W227_9VIRU</name>
<sequence length="152" mass="17823">MKFKEKKNHKINMESEMLEQSLKKYFSKQKNIDYILNKTRGPDQRLKIYEIECMICNTNPNPSKLEEVVAFLKNDGLLWMNSSFDKERKKVKEENDFNVCPYEISEGVLKCGKCGCKKIFSFSKQTRSMDEPMTVFALCSNKECNNKWCEGS</sequence>
<evidence type="ECO:0000256" key="3">
    <source>
        <dbReference type="ARBA" id="ARBA00022833"/>
    </source>
</evidence>
<dbReference type="SMART" id="SM00440">
    <property type="entry name" value="ZnF_C2C2"/>
    <property type="match status" value="1"/>
</dbReference>
<evidence type="ECO:0000313" key="7">
    <source>
        <dbReference type="Proteomes" id="UP000097612"/>
    </source>
</evidence>
<keyword evidence="1" id="KW-0479">Metal-binding</keyword>
<evidence type="ECO:0000259" key="5">
    <source>
        <dbReference type="PROSITE" id="PS51133"/>
    </source>
</evidence>
<keyword evidence="6" id="KW-0251">Elongation factor</keyword>
<dbReference type="PROSITE" id="PS51133">
    <property type="entry name" value="ZF_TFIIS_2"/>
    <property type="match status" value="1"/>
</dbReference>
<dbReference type="Pfam" id="PF01096">
    <property type="entry name" value="Zn_ribbon_TFIIS"/>
    <property type="match status" value="1"/>
</dbReference>
<feature type="domain" description="TFIIS-type" evidence="5">
    <location>
        <begin position="107"/>
        <end position="149"/>
    </location>
</feature>
<accession>W8W227</accession>
<evidence type="ECO:0000256" key="1">
    <source>
        <dbReference type="ARBA" id="ARBA00022723"/>
    </source>
</evidence>
<dbReference type="GeneID" id="18501455"/>
<dbReference type="KEGG" id="vg:18501455"/>
<keyword evidence="2 4" id="KW-0863">Zinc-finger</keyword>